<dbReference type="AlphaFoldDB" id="A0A1B2ADH7"/>
<gene>
    <name evidence="1" type="ORF">A6F68_01638</name>
</gene>
<proteinExistence type="predicted"/>
<sequence>MPGRFEDDDDIASLDRGEHLRQIAGMKTRRGLDR</sequence>
<protein>
    <submittedName>
        <fullName evidence="1">Uncharacterized protein</fullName>
    </submittedName>
</protein>
<keyword evidence="2" id="KW-1185">Reference proteome</keyword>
<name>A0A1B2ADH7_9SPHN</name>
<organism evidence="1 2">
    <name type="scientific">Tsuneonella dongtanensis</name>
    <dbReference type="NCBI Taxonomy" id="692370"/>
    <lineage>
        <taxon>Bacteria</taxon>
        <taxon>Pseudomonadati</taxon>
        <taxon>Pseudomonadota</taxon>
        <taxon>Alphaproteobacteria</taxon>
        <taxon>Sphingomonadales</taxon>
        <taxon>Erythrobacteraceae</taxon>
        <taxon>Tsuneonella</taxon>
    </lineage>
</organism>
<evidence type="ECO:0000313" key="2">
    <source>
        <dbReference type="Proteomes" id="UP000092932"/>
    </source>
</evidence>
<dbReference type="KEGG" id="ado:A6F68_01638"/>
<evidence type="ECO:0000313" key="1">
    <source>
        <dbReference type="EMBL" id="ANY20151.1"/>
    </source>
</evidence>
<reference evidence="1 2" key="1">
    <citation type="submission" date="2016-07" db="EMBL/GenBank/DDBJ databases">
        <title>Complete genome sequence of Altererythrobacter dongtanensis KCTC 22672, a type strain with esterase isolated from tidal flat.</title>
        <authorList>
            <person name="Cheng H."/>
            <person name="Wu Y.-H."/>
            <person name="Zhou P."/>
            <person name="Huo Y.-Y."/>
            <person name="Wang C.-S."/>
            <person name="Xu X.-W."/>
        </authorList>
    </citation>
    <scope>NUCLEOTIDE SEQUENCE [LARGE SCALE GENOMIC DNA]</scope>
    <source>
        <strain evidence="1 2">KCTC 22672</strain>
    </source>
</reference>
<dbReference type="EMBL" id="CP016591">
    <property type="protein sequence ID" value="ANY20151.1"/>
    <property type="molecule type" value="Genomic_DNA"/>
</dbReference>
<accession>A0A1B2ADH7</accession>
<dbReference type="Proteomes" id="UP000092932">
    <property type="component" value="Chromosome"/>
</dbReference>